<sequence>MAAAKILILSEQMRGASFSLTNEQYTIGRSESADICIADPTISGHHCTLIQQAPGSFAIRDEGSTNGTRVNGEKVQTEIVPLNNGDILQVGGVEILYDNSEERRSDMRATTVINLEETGTVDVSVTAMKNLAGRSKMKRNGALRENKKHTMLFIALIAGLGVVVLALLVYMLIKMSK</sequence>
<keyword evidence="1" id="KW-0472">Membrane</keyword>
<dbReference type="PANTHER" id="PTHR23308">
    <property type="entry name" value="NUCLEAR INHIBITOR OF PROTEIN PHOSPHATASE-1"/>
    <property type="match status" value="1"/>
</dbReference>
<keyword evidence="1" id="KW-1133">Transmembrane helix</keyword>
<dbReference type="RefSeq" id="WP_307263610.1">
    <property type="nucleotide sequence ID" value="NZ_JAUSVL010000001.1"/>
</dbReference>
<comment type="caution">
    <text evidence="3">The sequence shown here is derived from an EMBL/GenBank/DDBJ whole genome shotgun (WGS) entry which is preliminary data.</text>
</comment>
<feature type="transmembrane region" description="Helical" evidence="1">
    <location>
        <begin position="152"/>
        <end position="173"/>
    </location>
</feature>
<proteinExistence type="predicted"/>
<dbReference type="Pfam" id="PF00498">
    <property type="entry name" value="FHA"/>
    <property type="match status" value="1"/>
</dbReference>
<dbReference type="InterPro" id="IPR050923">
    <property type="entry name" value="Cell_Proc_Reg/RNA_Proc"/>
</dbReference>
<dbReference type="PROSITE" id="PS50006">
    <property type="entry name" value="FHA_DOMAIN"/>
    <property type="match status" value="1"/>
</dbReference>
<evidence type="ECO:0000313" key="3">
    <source>
        <dbReference type="EMBL" id="MDQ0291186.1"/>
    </source>
</evidence>
<dbReference type="Proteomes" id="UP001238163">
    <property type="component" value="Unassembled WGS sequence"/>
</dbReference>
<dbReference type="CDD" id="cd00060">
    <property type="entry name" value="FHA"/>
    <property type="match status" value="1"/>
</dbReference>
<evidence type="ECO:0000313" key="4">
    <source>
        <dbReference type="Proteomes" id="UP001238163"/>
    </source>
</evidence>
<dbReference type="InterPro" id="IPR008984">
    <property type="entry name" value="SMAD_FHA_dom_sf"/>
</dbReference>
<name>A0AAE3VJ17_9BACT</name>
<reference evidence="3" key="1">
    <citation type="submission" date="2023-07" db="EMBL/GenBank/DDBJ databases">
        <title>Genomic Encyclopedia of Type Strains, Phase IV (KMG-IV): sequencing the most valuable type-strain genomes for metagenomic binning, comparative biology and taxonomic classification.</title>
        <authorList>
            <person name="Goeker M."/>
        </authorList>
    </citation>
    <scope>NUCLEOTIDE SEQUENCE</scope>
    <source>
        <strain evidence="3">DSM 24202</strain>
    </source>
</reference>
<evidence type="ECO:0000256" key="1">
    <source>
        <dbReference type="SAM" id="Phobius"/>
    </source>
</evidence>
<dbReference type="EMBL" id="JAUSVL010000001">
    <property type="protein sequence ID" value="MDQ0291186.1"/>
    <property type="molecule type" value="Genomic_DNA"/>
</dbReference>
<feature type="domain" description="FHA" evidence="2">
    <location>
        <begin position="25"/>
        <end position="75"/>
    </location>
</feature>
<keyword evidence="1" id="KW-0812">Transmembrane</keyword>
<dbReference type="SMART" id="SM00240">
    <property type="entry name" value="FHA"/>
    <property type="match status" value="1"/>
</dbReference>
<protein>
    <submittedName>
        <fullName evidence="3">PSer/pThr/pTyr-binding forkhead associated (FHA) protein</fullName>
    </submittedName>
</protein>
<organism evidence="3 4">
    <name type="scientific">Oligosphaera ethanolica</name>
    <dbReference type="NCBI Taxonomy" id="760260"/>
    <lineage>
        <taxon>Bacteria</taxon>
        <taxon>Pseudomonadati</taxon>
        <taxon>Lentisphaerota</taxon>
        <taxon>Oligosphaeria</taxon>
        <taxon>Oligosphaerales</taxon>
        <taxon>Oligosphaeraceae</taxon>
        <taxon>Oligosphaera</taxon>
    </lineage>
</organism>
<dbReference type="InterPro" id="IPR000253">
    <property type="entry name" value="FHA_dom"/>
</dbReference>
<keyword evidence="4" id="KW-1185">Reference proteome</keyword>
<accession>A0AAE3VJ17</accession>
<dbReference type="AlphaFoldDB" id="A0AAE3VJ17"/>
<dbReference type="Gene3D" id="2.60.200.20">
    <property type="match status" value="1"/>
</dbReference>
<evidence type="ECO:0000259" key="2">
    <source>
        <dbReference type="PROSITE" id="PS50006"/>
    </source>
</evidence>
<dbReference type="SUPFAM" id="SSF49879">
    <property type="entry name" value="SMAD/FHA domain"/>
    <property type="match status" value="1"/>
</dbReference>
<gene>
    <name evidence="3" type="ORF">J3R75_003293</name>
</gene>